<sequence>MVPSQPVRTVPYRSSPHLSSPEHHKFIPVSIVLAVCPSACLLLPSALTVVASARILLDYHGEQGPVVTFSTFRGAAHPSIHPPLTRGCTLPCRHALCPSAPISFSSNASSPTSGSFLQTGL</sequence>
<organism evidence="1 2">
    <name type="scientific">Colletotrichum kahawae</name>
    <name type="common">Coffee berry disease fungus</name>
    <dbReference type="NCBI Taxonomy" id="34407"/>
    <lineage>
        <taxon>Eukaryota</taxon>
        <taxon>Fungi</taxon>
        <taxon>Dikarya</taxon>
        <taxon>Ascomycota</taxon>
        <taxon>Pezizomycotina</taxon>
        <taxon>Sordariomycetes</taxon>
        <taxon>Hypocreomycetidae</taxon>
        <taxon>Glomerellales</taxon>
        <taxon>Glomerellaceae</taxon>
        <taxon>Colletotrichum</taxon>
        <taxon>Colletotrichum gloeosporioides species complex</taxon>
    </lineage>
</organism>
<evidence type="ECO:0000313" key="2">
    <source>
        <dbReference type="Proteomes" id="UP001281614"/>
    </source>
</evidence>
<keyword evidence="2" id="KW-1185">Reference proteome</keyword>
<dbReference type="EMBL" id="VYYT01000444">
    <property type="protein sequence ID" value="KAK2735486.1"/>
    <property type="molecule type" value="Genomic_DNA"/>
</dbReference>
<comment type="caution">
    <text evidence="1">The sequence shown here is derived from an EMBL/GenBank/DDBJ whole genome shotgun (WGS) entry which is preliminary data.</text>
</comment>
<name>A0AAD9Y4M6_COLKA</name>
<accession>A0AAD9Y4M6</accession>
<proteinExistence type="predicted"/>
<evidence type="ECO:0000313" key="1">
    <source>
        <dbReference type="EMBL" id="KAK2735486.1"/>
    </source>
</evidence>
<protein>
    <submittedName>
        <fullName evidence="1">Uncharacterized protein</fullName>
    </submittedName>
</protein>
<dbReference type="Proteomes" id="UP001281614">
    <property type="component" value="Unassembled WGS sequence"/>
</dbReference>
<reference evidence="1" key="1">
    <citation type="submission" date="2023-02" db="EMBL/GenBank/DDBJ databases">
        <title>Colletotrichum kahawae CIFC_Que2 genome sequencing and assembly.</title>
        <authorList>
            <person name="Baroncelli R."/>
        </authorList>
    </citation>
    <scope>NUCLEOTIDE SEQUENCE</scope>
    <source>
        <strain evidence="1">CIFC_Que2</strain>
    </source>
</reference>
<gene>
    <name evidence="1" type="ORF">CKAH01_01867</name>
</gene>
<dbReference type="AlphaFoldDB" id="A0AAD9Y4M6"/>